<evidence type="ECO:0000313" key="3">
    <source>
        <dbReference type="EMBL" id="QLK25420.1"/>
    </source>
</evidence>
<keyword evidence="4" id="KW-1185">Reference proteome</keyword>
<dbReference type="InterPro" id="IPR027924">
    <property type="entry name" value="XkdF"/>
</dbReference>
<gene>
    <name evidence="3" type="ORF">HYG81_15200</name>
</gene>
<dbReference type="Pfam" id="PF14550">
    <property type="entry name" value="Peptidase_S78_2"/>
    <property type="match status" value="1"/>
</dbReference>
<feature type="compositionally biased region" description="Polar residues" evidence="1">
    <location>
        <begin position="386"/>
        <end position="395"/>
    </location>
</feature>
<feature type="compositionally biased region" description="Basic and acidic residues" evidence="1">
    <location>
        <begin position="271"/>
        <end position="286"/>
    </location>
</feature>
<reference evidence="3 4" key="1">
    <citation type="submission" date="2020-07" db="EMBL/GenBank/DDBJ databases">
        <title>Natrinema (YPL30) sp. nov. and Haloterrigena xxxxxx (YPL8) sp. nov., isolated from a salt mine.</title>
        <authorList>
            <person name="Cui H."/>
        </authorList>
    </citation>
    <scope>NUCLEOTIDE SEQUENCE [LARGE SCALE GENOMIC DNA]</scope>
    <source>
        <strain evidence="3 4">YPL13</strain>
    </source>
</reference>
<dbReference type="GeneID" id="56144579"/>
<evidence type="ECO:0000313" key="4">
    <source>
        <dbReference type="Proteomes" id="UP000510869"/>
    </source>
</evidence>
<feature type="compositionally biased region" description="Polar residues" evidence="1">
    <location>
        <begin position="443"/>
        <end position="453"/>
    </location>
</feature>
<feature type="region of interest" description="Disordered" evidence="1">
    <location>
        <begin position="255"/>
        <end position="290"/>
    </location>
</feature>
<protein>
    <recommendedName>
        <fullName evidence="2">Phage-like element PBSX protein XkdF domain-containing protein</fullName>
    </recommendedName>
</protein>
<accession>A0A7D6GJS7</accession>
<evidence type="ECO:0000256" key="1">
    <source>
        <dbReference type="SAM" id="MobiDB-lite"/>
    </source>
</evidence>
<organism evidence="3 4">
    <name type="scientific">Natrinema zhouii</name>
    <dbReference type="NCBI Taxonomy" id="1710539"/>
    <lineage>
        <taxon>Archaea</taxon>
        <taxon>Methanobacteriati</taxon>
        <taxon>Methanobacteriota</taxon>
        <taxon>Stenosarchaea group</taxon>
        <taxon>Halobacteria</taxon>
        <taxon>Halobacteriales</taxon>
        <taxon>Natrialbaceae</taxon>
        <taxon>Natrinema</taxon>
    </lineage>
</organism>
<feature type="domain" description="Phage-like element PBSX protein XkdF" evidence="2">
    <location>
        <begin position="13"/>
        <end position="129"/>
    </location>
</feature>
<proteinExistence type="predicted"/>
<dbReference type="EMBL" id="CP059154">
    <property type="protein sequence ID" value="QLK25420.1"/>
    <property type="molecule type" value="Genomic_DNA"/>
</dbReference>
<feature type="compositionally biased region" description="Basic and acidic residues" evidence="1">
    <location>
        <begin position="420"/>
        <end position="441"/>
    </location>
</feature>
<feature type="region of interest" description="Disordered" evidence="1">
    <location>
        <begin position="322"/>
        <end position="477"/>
    </location>
</feature>
<feature type="compositionally biased region" description="Basic and acidic residues" evidence="1">
    <location>
        <begin position="322"/>
        <end position="338"/>
    </location>
</feature>
<dbReference type="Proteomes" id="UP000510869">
    <property type="component" value="Chromosome"/>
</dbReference>
<feature type="compositionally biased region" description="Acidic residues" evidence="1">
    <location>
        <begin position="339"/>
        <end position="352"/>
    </location>
</feature>
<evidence type="ECO:0000259" key="2">
    <source>
        <dbReference type="Pfam" id="PF14550"/>
    </source>
</evidence>
<dbReference type="AlphaFoldDB" id="A0A7D6GJS7"/>
<dbReference type="KEGG" id="nay:HYG81_15200"/>
<name>A0A7D6GJS7_9EURY</name>
<sequence>MTEQRDEQLTKRVDFVAKDDDEQIATGIVMVPDKVDLQRDFVREDTIRGFADQFGDFMEVGQADGGLMHAVWPSDWMELERNEVLDEAAEIGGKEAPAGAWIQSWKFNDDDLWQLVKDDILGAFSIGAIDVQWGGPYEQDELEDVDVPNEIDEDELVWELAAGIIREVSSVDIPAVPDAQVLETKADAEKRLADHLGNRDGFIEEALERNSDWSEDDAEQLWETLNSAIDVEGSGEPGEKTDSVLARAGKAALSVLTGSDDDTPTSAKTSEAPDRDRDRGSNKEGRTLSTANQHSLYAAIDTSLDVLQDAGVDHGMTRFTDREDTTFDLTEHTAREWSDPDDEEDDVDEDSAGTDGPPFESAAGGETPDDNTTMSDENGGEEKSLAEQNAEQISDLTAAIDDLADSMSDEGSEKDEETGEEKSLAEQNAEKLSEVTDRIDAISKQTGTDTQQIGKSESEESEKGGGFTLDPRKARGN</sequence>
<feature type="compositionally biased region" description="Acidic residues" evidence="1">
    <location>
        <begin position="402"/>
        <end position="419"/>
    </location>
</feature>
<dbReference type="RefSeq" id="WP_180840609.1">
    <property type="nucleotide sequence ID" value="NZ_CP059154.1"/>
</dbReference>
<dbReference type="OrthoDB" id="204443at2157"/>